<dbReference type="AlphaFoldDB" id="A0A183KG63"/>
<reference evidence="2 3" key="2">
    <citation type="submission" date="2018-11" db="EMBL/GenBank/DDBJ databases">
        <authorList>
            <consortium name="Pathogen Informatics"/>
        </authorList>
    </citation>
    <scope>NUCLEOTIDE SEQUENCE [LARGE SCALE GENOMIC DNA]</scope>
    <source>
        <strain evidence="2">Dakar</strain>
        <strain evidence="3">Dakar, Senegal</strain>
    </source>
</reference>
<sequence>MYKLVHFILSLFLLYTHIINYITYRKKNILRDKKYLHLYISVGIYFIFSFLSCDIAKANLCFFTAAKINSTSERISLSGI</sequence>
<dbReference type="EMBL" id="UZAK01036329">
    <property type="protein sequence ID" value="VDP54904.1"/>
    <property type="molecule type" value="Genomic_DNA"/>
</dbReference>
<keyword evidence="1" id="KW-0812">Transmembrane</keyword>
<evidence type="ECO:0000256" key="1">
    <source>
        <dbReference type="SAM" id="Phobius"/>
    </source>
</evidence>
<keyword evidence="1" id="KW-0472">Membrane</keyword>
<evidence type="ECO:0000313" key="4">
    <source>
        <dbReference type="WBParaSite" id="SCUD_0001401301-mRNA-1"/>
    </source>
</evidence>
<evidence type="ECO:0000313" key="3">
    <source>
        <dbReference type="Proteomes" id="UP000279833"/>
    </source>
</evidence>
<dbReference type="WBParaSite" id="SCUD_0001401301-mRNA-1">
    <property type="protein sequence ID" value="SCUD_0001401301-mRNA-1"/>
    <property type="gene ID" value="SCUD_0001401301"/>
</dbReference>
<feature type="transmembrane region" description="Helical" evidence="1">
    <location>
        <begin position="36"/>
        <end position="52"/>
    </location>
</feature>
<gene>
    <name evidence="2" type="ORF">SCUD_LOCUS14010</name>
</gene>
<proteinExistence type="predicted"/>
<feature type="transmembrane region" description="Helical" evidence="1">
    <location>
        <begin position="6"/>
        <end position="24"/>
    </location>
</feature>
<protein>
    <submittedName>
        <fullName evidence="2 4">Uncharacterized protein</fullName>
    </submittedName>
</protein>
<accession>A0A183KG63</accession>
<name>A0A183KG63_9TREM</name>
<dbReference type="Proteomes" id="UP000279833">
    <property type="component" value="Unassembled WGS sequence"/>
</dbReference>
<evidence type="ECO:0000313" key="2">
    <source>
        <dbReference type="EMBL" id="VDP54904.1"/>
    </source>
</evidence>
<keyword evidence="3" id="KW-1185">Reference proteome</keyword>
<keyword evidence="1" id="KW-1133">Transmembrane helix</keyword>
<reference evidence="4" key="1">
    <citation type="submission" date="2016-06" db="UniProtKB">
        <authorList>
            <consortium name="WormBaseParasite"/>
        </authorList>
    </citation>
    <scope>IDENTIFICATION</scope>
</reference>
<organism evidence="4">
    <name type="scientific">Schistosoma curassoni</name>
    <dbReference type="NCBI Taxonomy" id="6186"/>
    <lineage>
        <taxon>Eukaryota</taxon>
        <taxon>Metazoa</taxon>
        <taxon>Spiralia</taxon>
        <taxon>Lophotrochozoa</taxon>
        <taxon>Platyhelminthes</taxon>
        <taxon>Trematoda</taxon>
        <taxon>Digenea</taxon>
        <taxon>Strigeidida</taxon>
        <taxon>Schistosomatoidea</taxon>
        <taxon>Schistosomatidae</taxon>
        <taxon>Schistosoma</taxon>
    </lineage>
</organism>